<organism evidence="1 2">
    <name type="scientific">Heterotrigona itama</name>
    <dbReference type="NCBI Taxonomy" id="395501"/>
    <lineage>
        <taxon>Eukaryota</taxon>
        <taxon>Metazoa</taxon>
        <taxon>Ecdysozoa</taxon>
        <taxon>Arthropoda</taxon>
        <taxon>Hexapoda</taxon>
        <taxon>Insecta</taxon>
        <taxon>Pterygota</taxon>
        <taxon>Neoptera</taxon>
        <taxon>Endopterygota</taxon>
        <taxon>Hymenoptera</taxon>
        <taxon>Apocrita</taxon>
        <taxon>Aculeata</taxon>
        <taxon>Apoidea</taxon>
        <taxon>Anthophila</taxon>
        <taxon>Apidae</taxon>
        <taxon>Heterotrigona</taxon>
    </lineage>
</organism>
<proteinExistence type="predicted"/>
<evidence type="ECO:0000313" key="1">
    <source>
        <dbReference type="EMBL" id="CAD1476278.1"/>
    </source>
</evidence>
<reference evidence="1" key="1">
    <citation type="submission" date="2020-07" db="EMBL/GenBank/DDBJ databases">
        <authorList>
            <person name="Nazaruddin N."/>
        </authorList>
    </citation>
    <scope>NUCLEOTIDE SEQUENCE</scope>
</reference>
<feature type="non-terminal residue" evidence="1">
    <location>
        <position position="63"/>
    </location>
</feature>
<evidence type="ECO:0000313" key="2">
    <source>
        <dbReference type="Proteomes" id="UP000752696"/>
    </source>
</evidence>
<dbReference type="EMBL" id="CAJDYZ010009181">
    <property type="protein sequence ID" value="CAD1476278.1"/>
    <property type="molecule type" value="Genomic_DNA"/>
</dbReference>
<dbReference type="Proteomes" id="UP000752696">
    <property type="component" value="Unassembled WGS sequence"/>
</dbReference>
<accession>A0A6V7HD11</accession>
<protein>
    <submittedName>
        <fullName evidence="1">Uncharacterized protein</fullName>
    </submittedName>
</protein>
<keyword evidence="2" id="KW-1185">Reference proteome</keyword>
<name>A0A6V7HD11_9HYME</name>
<comment type="caution">
    <text evidence="1">The sequence shown here is derived from an EMBL/GenBank/DDBJ whole genome shotgun (WGS) entry which is preliminary data.</text>
</comment>
<dbReference type="AlphaFoldDB" id="A0A6V7HD11"/>
<gene>
    <name evidence="1" type="ORF">MHI_LOCUS635202</name>
</gene>
<sequence>VSNYHDSCNIRQASSCDAVSDEGDKKEAQHFRLHDCLAFGLLRACLACLNCVSMNCSIRRICL</sequence>
<feature type="non-terminal residue" evidence="1">
    <location>
        <position position="1"/>
    </location>
</feature>